<keyword evidence="6" id="KW-0067">ATP-binding</keyword>
<reference evidence="9 10" key="1">
    <citation type="journal article" date="2014" name="BMC Genomics">
        <title>Comparison of environmental and isolate Sulfobacillus genomes reveals diverse carbon, sulfur, nitrogen, and hydrogen metabolisms.</title>
        <authorList>
            <person name="Justice N.B."/>
            <person name="Norman A."/>
            <person name="Brown C.T."/>
            <person name="Singh A."/>
            <person name="Thomas B.C."/>
            <person name="Banfield J.F."/>
        </authorList>
    </citation>
    <scope>NUCLEOTIDE SEQUENCE [LARGE SCALE GENOMIC DNA]</scope>
    <source>
        <strain evidence="9">AMDSBA4</strain>
    </source>
</reference>
<evidence type="ECO:0000313" key="9">
    <source>
        <dbReference type="EMBL" id="PSR32548.1"/>
    </source>
</evidence>
<comment type="catalytic activity">
    <reaction evidence="1">
        <text>2 ATP = 3',3'-c-di-AMP + 2 diphosphate</text>
        <dbReference type="Rhea" id="RHEA:35655"/>
        <dbReference type="ChEBI" id="CHEBI:30616"/>
        <dbReference type="ChEBI" id="CHEBI:33019"/>
        <dbReference type="ChEBI" id="CHEBI:71500"/>
        <dbReference type="EC" id="2.7.7.85"/>
    </reaction>
</comment>
<evidence type="ECO:0000313" key="10">
    <source>
        <dbReference type="Proteomes" id="UP000242972"/>
    </source>
</evidence>
<dbReference type="Proteomes" id="UP000242972">
    <property type="component" value="Unassembled WGS sequence"/>
</dbReference>
<protein>
    <submittedName>
        <fullName evidence="9">DNA integrity scanning protein DisA</fullName>
    </submittedName>
</protein>
<dbReference type="SUPFAM" id="SSF47781">
    <property type="entry name" value="RuvA domain 2-like"/>
    <property type="match status" value="1"/>
</dbReference>
<feature type="domain" description="DAC" evidence="8">
    <location>
        <begin position="6"/>
        <end position="144"/>
    </location>
</feature>
<dbReference type="SUPFAM" id="SSF143597">
    <property type="entry name" value="YojJ-like"/>
    <property type="match status" value="1"/>
</dbReference>
<evidence type="ECO:0000256" key="2">
    <source>
        <dbReference type="ARBA" id="ARBA00022679"/>
    </source>
</evidence>
<dbReference type="InterPro" id="IPR038331">
    <property type="entry name" value="DisA_sf"/>
</dbReference>
<dbReference type="GO" id="GO:0006281">
    <property type="term" value="P:DNA repair"/>
    <property type="evidence" value="ECO:0007669"/>
    <property type="project" value="UniProtKB-KW"/>
</dbReference>
<dbReference type="Pfam" id="PF02457">
    <property type="entry name" value="DAC"/>
    <property type="match status" value="1"/>
</dbReference>
<dbReference type="InterPro" id="IPR003390">
    <property type="entry name" value="DNA_integrity_scan_DisA_N"/>
</dbReference>
<evidence type="ECO:0000256" key="7">
    <source>
        <dbReference type="ARBA" id="ARBA00023204"/>
    </source>
</evidence>
<dbReference type="GO" id="GO:0106408">
    <property type="term" value="F:diadenylate cyclase activity"/>
    <property type="evidence" value="ECO:0007669"/>
    <property type="project" value="UniProtKB-EC"/>
</dbReference>
<dbReference type="PROSITE" id="PS51794">
    <property type="entry name" value="DAC"/>
    <property type="match status" value="1"/>
</dbReference>
<accession>A0A2T2XDK1</accession>
<keyword evidence="2" id="KW-0808">Transferase</keyword>
<dbReference type="NCBIfam" id="NF010009">
    <property type="entry name" value="PRK13482.1"/>
    <property type="match status" value="1"/>
</dbReference>
<dbReference type="Gene3D" id="1.10.150.20">
    <property type="entry name" value="5' to 3' exonuclease, C-terminal subdomain"/>
    <property type="match status" value="1"/>
</dbReference>
<dbReference type="Pfam" id="PF12826">
    <property type="entry name" value="HHH_2"/>
    <property type="match status" value="1"/>
</dbReference>
<dbReference type="PANTHER" id="PTHR34185:SF3">
    <property type="entry name" value="DNA INTEGRITY SCANNING PROTEIN DISA"/>
    <property type="match status" value="1"/>
</dbReference>
<keyword evidence="7" id="KW-0234">DNA repair</keyword>
<gene>
    <name evidence="9" type="ORF">C7B46_13845</name>
</gene>
<dbReference type="Pfam" id="PF10635">
    <property type="entry name" value="DisA-linker"/>
    <property type="match status" value="1"/>
</dbReference>
<dbReference type="InterPro" id="IPR041663">
    <property type="entry name" value="DisA/LigA_HHH"/>
</dbReference>
<sequence length="342" mass="39060">METMAMDPMLEILTKVAPGTGLREAIDNIIKARTGALLVIGGEPDIDLDCQGGFVLNVPFNAAQVYELAKMDGAILLDRDLTRIVRANVELVPKIGALSSETGMRHRTAERVARTRDAIVVTVSQRRSVVTVYWKQTRYVLHDLAFILTKATGALASLSRYDRLYRSGARRLTEAEIRDEVQLDDVAELLRRTLIAIQIRAEIRRYVVELGQDGHLVDLQLEEYPDLRREWQWIWMDYRAHATVPILDPETTDAVQWGPDQWAKALGYRHIPEHMEPRGFRILHAVPRLPESIIRAVIEEFGSLTRLRRATTADLDRIREVGPQRARAIWSMFHNEGENWVN</sequence>
<dbReference type="GO" id="GO:0005524">
    <property type="term" value="F:ATP binding"/>
    <property type="evidence" value="ECO:0007669"/>
    <property type="project" value="UniProtKB-KW"/>
</dbReference>
<dbReference type="InterPro" id="IPR018906">
    <property type="entry name" value="DNA_integrity_scan_DisA_link"/>
</dbReference>
<dbReference type="Gene3D" id="1.20.1260.110">
    <property type="entry name" value="DNA integrity scanning linker region"/>
    <property type="match status" value="1"/>
</dbReference>
<evidence type="ECO:0000259" key="8">
    <source>
        <dbReference type="PROSITE" id="PS51794"/>
    </source>
</evidence>
<evidence type="ECO:0000256" key="3">
    <source>
        <dbReference type="ARBA" id="ARBA00022695"/>
    </source>
</evidence>
<evidence type="ECO:0000256" key="4">
    <source>
        <dbReference type="ARBA" id="ARBA00022741"/>
    </source>
</evidence>
<dbReference type="PANTHER" id="PTHR34185">
    <property type="entry name" value="DIADENYLATE CYCLASE"/>
    <property type="match status" value="1"/>
</dbReference>
<evidence type="ECO:0000256" key="1">
    <source>
        <dbReference type="ARBA" id="ARBA00000877"/>
    </source>
</evidence>
<dbReference type="InterPro" id="IPR036888">
    <property type="entry name" value="DNA_integrity_DisA_N_sf"/>
</dbReference>
<evidence type="ECO:0000256" key="6">
    <source>
        <dbReference type="ARBA" id="ARBA00022840"/>
    </source>
</evidence>
<keyword evidence="4" id="KW-0547">Nucleotide-binding</keyword>
<dbReference type="AlphaFoldDB" id="A0A2T2XDK1"/>
<name>A0A2T2XDK1_9FIRM</name>
<dbReference type="InterPro" id="IPR010994">
    <property type="entry name" value="RuvA_2-like"/>
</dbReference>
<dbReference type="EMBL" id="PXYW01000037">
    <property type="protein sequence ID" value="PSR32548.1"/>
    <property type="molecule type" value="Genomic_DNA"/>
</dbReference>
<proteinExistence type="predicted"/>
<dbReference type="InterPro" id="IPR050338">
    <property type="entry name" value="DisA"/>
</dbReference>
<evidence type="ECO:0000256" key="5">
    <source>
        <dbReference type="ARBA" id="ARBA00022763"/>
    </source>
</evidence>
<keyword evidence="5" id="KW-0227">DNA damage</keyword>
<comment type="caution">
    <text evidence="9">The sequence shown here is derived from an EMBL/GenBank/DDBJ whole genome shotgun (WGS) entry which is preliminary data.</text>
</comment>
<keyword evidence="3" id="KW-0548">Nucleotidyltransferase</keyword>
<dbReference type="Gene3D" id="3.40.1700.10">
    <property type="entry name" value="DNA integrity scanning protein, DisA, N-terminal domain"/>
    <property type="match status" value="1"/>
</dbReference>
<dbReference type="GO" id="GO:0004016">
    <property type="term" value="F:adenylate cyclase activity"/>
    <property type="evidence" value="ECO:0007669"/>
    <property type="project" value="TreeGrafter"/>
</dbReference>
<organism evidence="9 10">
    <name type="scientific">Sulfobacillus benefaciens</name>
    <dbReference type="NCBI Taxonomy" id="453960"/>
    <lineage>
        <taxon>Bacteria</taxon>
        <taxon>Bacillati</taxon>
        <taxon>Bacillota</taxon>
        <taxon>Clostridia</taxon>
        <taxon>Eubacteriales</taxon>
        <taxon>Clostridiales Family XVII. Incertae Sedis</taxon>
        <taxon>Sulfobacillus</taxon>
    </lineage>
</organism>